<gene>
    <name evidence="2" type="ORF">GGQ63_001700</name>
</gene>
<comment type="caution">
    <text evidence="2">The sequence shown here is derived from an EMBL/GenBank/DDBJ whole genome shotgun (WGS) entry which is preliminary data.</text>
</comment>
<keyword evidence="1" id="KW-0812">Transmembrane</keyword>
<dbReference type="InterPro" id="IPR045519">
    <property type="entry name" value="DUF6476"/>
</dbReference>
<dbReference type="RefSeq" id="WP_183855461.1">
    <property type="nucleotide sequence ID" value="NZ_JACHOO010000003.1"/>
</dbReference>
<evidence type="ECO:0000256" key="1">
    <source>
        <dbReference type="SAM" id="Phobius"/>
    </source>
</evidence>
<dbReference type="Pfam" id="PF20082">
    <property type="entry name" value="DUF6476"/>
    <property type="match status" value="1"/>
</dbReference>
<dbReference type="Proteomes" id="UP000523821">
    <property type="component" value="Unassembled WGS sequence"/>
</dbReference>
<proteinExistence type="predicted"/>
<evidence type="ECO:0008006" key="4">
    <source>
        <dbReference type="Google" id="ProtNLM"/>
    </source>
</evidence>
<evidence type="ECO:0000313" key="2">
    <source>
        <dbReference type="EMBL" id="MBB5752646.1"/>
    </source>
</evidence>
<sequence>MPSIRPSLGDEEEETPLDPALERLRVKLRRLVMVSTLTMLFGIAAVLVAVIYRINRDGGKSQGDATIAAVLPADARVLAQALDGDRLALTIETGGETRVLVIDLAAGRLARTVALGRQ</sequence>
<dbReference type="AlphaFoldDB" id="A0A7W9CW80"/>
<keyword evidence="1" id="KW-1133">Transmembrane helix</keyword>
<keyword evidence="3" id="KW-1185">Reference proteome</keyword>
<accession>A0A7W9CW80</accession>
<reference evidence="2 3" key="1">
    <citation type="submission" date="2020-08" db="EMBL/GenBank/DDBJ databases">
        <title>Genomic Encyclopedia of Type Strains, Phase IV (KMG-IV): sequencing the most valuable type-strain genomes for metagenomic binning, comparative biology and taxonomic classification.</title>
        <authorList>
            <person name="Goeker M."/>
        </authorList>
    </citation>
    <scope>NUCLEOTIDE SEQUENCE [LARGE SCALE GENOMIC DNA]</scope>
    <source>
        <strain evidence="2 3">DSM 16268</strain>
    </source>
</reference>
<feature type="transmembrane region" description="Helical" evidence="1">
    <location>
        <begin position="31"/>
        <end position="52"/>
    </location>
</feature>
<evidence type="ECO:0000313" key="3">
    <source>
        <dbReference type="Proteomes" id="UP000523821"/>
    </source>
</evidence>
<name>A0A7W9CW80_9HYPH</name>
<dbReference type="EMBL" id="JACHOO010000003">
    <property type="protein sequence ID" value="MBB5752646.1"/>
    <property type="molecule type" value="Genomic_DNA"/>
</dbReference>
<protein>
    <recommendedName>
        <fullName evidence="4">Fimbrial protein</fullName>
    </recommendedName>
</protein>
<keyword evidence="1" id="KW-0472">Membrane</keyword>
<organism evidence="2 3">
    <name type="scientific">Prosthecomicrobium pneumaticum</name>
    <dbReference type="NCBI Taxonomy" id="81895"/>
    <lineage>
        <taxon>Bacteria</taxon>
        <taxon>Pseudomonadati</taxon>
        <taxon>Pseudomonadota</taxon>
        <taxon>Alphaproteobacteria</taxon>
        <taxon>Hyphomicrobiales</taxon>
        <taxon>Kaistiaceae</taxon>
        <taxon>Prosthecomicrobium</taxon>
    </lineage>
</organism>